<feature type="compositionally biased region" description="Basic and acidic residues" evidence="1">
    <location>
        <begin position="613"/>
        <end position="623"/>
    </location>
</feature>
<feature type="chain" id="PRO_5034768959" evidence="2">
    <location>
        <begin position="25"/>
        <end position="737"/>
    </location>
</feature>
<evidence type="ECO:0000256" key="2">
    <source>
        <dbReference type="SAM" id="SignalP"/>
    </source>
</evidence>
<keyword evidence="3" id="KW-1185">Reference proteome</keyword>
<dbReference type="OrthoDB" id="6369353at2759"/>
<evidence type="ECO:0000313" key="4">
    <source>
        <dbReference type="RefSeq" id="XP_018018385.1"/>
    </source>
</evidence>
<feature type="region of interest" description="Disordered" evidence="1">
    <location>
        <begin position="379"/>
        <end position="406"/>
    </location>
</feature>
<protein>
    <submittedName>
        <fullName evidence="4">Uncharacterized protein LOC108674913</fullName>
    </submittedName>
</protein>
<dbReference type="Proteomes" id="UP000694843">
    <property type="component" value="Unplaced"/>
</dbReference>
<dbReference type="GeneID" id="108674913"/>
<evidence type="ECO:0000313" key="3">
    <source>
        <dbReference type="Proteomes" id="UP000694843"/>
    </source>
</evidence>
<dbReference type="AlphaFoldDB" id="A0A8B7NXE2"/>
<sequence>MASSFHGISFFFVFVTFLATSTTAFNNLPAEDENLSSGTNITKTATIFQNKMKTMGNGSETNVSQVPEKLTARARDGRSVWTSAEDTTEAVTTKTSDADELPEELPTPAALAIPVPSFLANLFSGVTNRESRPSRVRHRENYRSNLQPDQISRYDGQRIQQVVPYPTRTLPRKVYRQRQVSGSLPDDYQDYDPVFQRQIPTRRASFGHNRAYHRGQMQDYDSNNGRNEVAINDKYDFVTDASNLPKVELPSKNRILDSATFSVPLSSQVEDQNAYSLMDKARGTGFGSAVNYGDSRFDILDHKSHIHSRKDISFDYDDSQNTYEEYDYDSLPKQNFYQSFETPKFNVQEDGSGVLSGLFSSVQSLNPLNYFGSSKVAVGPPATRSGRRRGHQLHGPQRAPQLSVRPLSHEAVTENAAFTEYIDFSELEPFYSTENRRSDERRNRVRAELPPGVRHLEPLSKKIQTRRKPHYTFRNKQIPNEAEGRRVYAISNEEVIFNDAPHYRGVTPEQKEHLANDFIVNIPSNEVQFEDDPVEEDPRLEASKFKEDFPLREDLYVGKDGNIYLKNPSTKSKKATATDSDDFLGLHMYGMDQPLYQEVPKPQTRFVSYTSNEARKGKQGFDKRRPHPAAQSPVQPSTTSNNGRMDSADLSSDDEIPKLGGRSPHVDAAEAPSAASPNFGRPLEATRRKPSPRFPASGQKTPYVSDFAKTLLKVQKTKARSSEVQQERSRTFRRMKD</sequence>
<reference evidence="4" key="1">
    <citation type="submission" date="2025-08" db="UniProtKB">
        <authorList>
            <consortium name="RefSeq"/>
        </authorList>
    </citation>
    <scope>IDENTIFICATION</scope>
    <source>
        <tissue evidence="4">Whole organism</tissue>
    </source>
</reference>
<dbReference type="KEGG" id="hazt:108674913"/>
<proteinExistence type="predicted"/>
<feature type="region of interest" description="Disordered" evidence="1">
    <location>
        <begin position="129"/>
        <end position="150"/>
    </location>
</feature>
<evidence type="ECO:0000256" key="1">
    <source>
        <dbReference type="SAM" id="MobiDB-lite"/>
    </source>
</evidence>
<feature type="region of interest" description="Disordered" evidence="1">
    <location>
        <begin position="613"/>
        <end position="702"/>
    </location>
</feature>
<feature type="signal peptide" evidence="2">
    <location>
        <begin position="1"/>
        <end position="24"/>
    </location>
</feature>
<feature type="compositionally biased region" description="Polar residues" evidence="1">
    <location>
        <begin position="632"/>
        <end position="644"/>
    </location>
</feature>
<feature type="region of interest" description="Disordered" evidence="1">
    <location>
        <begin position="74"/>
        <end position="102"/>
    </location>
</feature>
<dbReference type="RefSeq" id="XP_018018385.1">
    <property type="nucleotide sequence ID" value="XM_018162896.2"/>
</dbReference>
<gene>
    <name evidence="4" type="primary">LOC108674913</name>
</gene>
<accession>A0A8B7NXE2</accession>
<name>A0A8B7NXE2_HYAAZ</name>
<feature type="compositionally biased region" description="Polar residues" evidence="1">
    <location>
        <begin position="80"/>
        <end position="95"/>
    </location>
</feature>
<feature type="region of interest" description="Disordered" evidence="1">
    <location>
        <begin position="714"/>
        <end position="737"/>
    </location>
</feature>
<keyword evidence="2" id="KW-0732">Signal</keyword>
<organism evidence="3 4">
    <name type="scientific">Hyalella azteca</name>
    <name type="common">Amphipod</name>
    <dbReference type="NCBI Taxonomy" id="294128"/>
    <lineage>
        <taxon>Eukaryota</taxon>
        <taxon>Metazoa</taxon>
        <taxon>Ecdysozoa</taxon>
        <taxon>Arthropoda</taxon>
        <taxon>Crustacea</taxon>
        <taxon>Multicrustacea</taxon>
        <taxon>Malacostraca</taxon>
        <taxon>Eumalacostraca</taxon>
        <taxon>Peracarida</taxon>
        <taxon>Amphipoda</taxon>
        <taxon>Senticaudata</taxon>
        <taxon>Talitrida</taxon>
        <taxon>Talitroidea</taxon>
        <taxon>Hyalellidae</taxon>
        <taxon>Hyalella</taxon>
    </lineage>
</organism>